<accession>E1Z5T0</accession>
<evidence type="ECO:0008006" key="3">
    <source>
        <dbReference type="Google" id="ProtNLM"/>
    </source>
</evidence>
<dbReference type="PANTHER" id="PTHR37952">
    <property type="match status" value="1"/>
</dbReference>
<reference evidence="1 2" key="1">
    <citation type="journal article" date="2010" name="Plant Cell">
        <title>The Chlorella variabilis NC64A genome reveals adaptation to photosymbiosis, coevolution with viruses, and cryptic sex.</title>
        <authorList>
            <person name="Blanc G."/>
            <person name="Duncan G."/>
            <person name="Agarkova I."/>
            <person name="Borodovsky M."/>
            <person name="Gurnon J."/>
            <person name="Kuo A."/>
            <person name="Lindquist E."/>
            <person name="Lucas S."/>
            <person name="Pangilinan J."/>
            <person name="Polle J."/>
            <person name="Salamov A."/>
            <person name="Terry A."/>
            <person name="Yamada T."/>
            <person name="Dunigan D.D."/>
            <person name="Grigoriev I.V."/>
            <person name="Claverie J.M."/>
            <person name="Van Etten J.L."/>
        </authorList>
    </citation>
    <scope>NUCLEOTIDE SEQUENCE [LARGE SCALE GENOMIC DNA]</scope>
    <source>
        <strain evidence="1 2">NC64A</strain>
    </source>
</reference>
<gene>
    <name evidence="1" type="ORF">CHLNCDRAFT_140611</name>
</gene>
<evidence type="ECO:0000313" key="2">
    <source>
        <dbReference type="Proteomes" id="UP000008141"/>
    </source>
</evidence>
<name>E1Z5T0_CHLVA</name>
<dbReference type="eggNOG" id="ENOG502S2V0">
    <property type="taxonomic scope" value="Eukaryota"/>
</dbReference>
<proteinExistence type="predicted"/>
<dbReference type="AlphaFoldDB" id="E1Z5T0"/>
<dbReference type="OrthoDB" id="10260865at2759"/>
<organism evidence="2">
    <name type="scientific">Chlorella variabilis</name>
    <name type="common">Green alga</name>
    <dbReference type="NCBI Taxonomy" id="554065"/>
    <lineage>
        <taxon>Eukaryota</taxon>
        <taxon>Viridiplantae</taxon>
        <taxon>Chlorophyta</taxon>
        <taxon>core chlorophytes</taxon>
        <taxon>Trebouxiophyceae</taxon>
        <taxon>Chlorellales</taxon>
        <taxon>Chlorellaceae</taxon>
        <taxon>Chlorella clade</taxon>
        <taxon>Chlorella</taxon>
    </lineage>
</organism>
<dbReference type="GeneID" id="17358348"/>
<sequence length="187" mass="20024">MPAIRAEQHHRGAPAPTTAIGLAAKAVGLSVAAGILLFGGGALAREQVAEFATSGLIFKDTVRIIELDDEQVDGVVVYLTDYNRSITERLAKASRDPFSDPSQASLTCVARGPVTVKNEAAISGSEGKQIFAERKALNVFQNKNLRIRRIYDEKNKVVIYVAFSTRFTGVPVSAPALVPVSQEAAEQ</sequence>
<dbReference type="STRING" id="554065.E1Z5T0"/>
<dbReference type="InParanoid" id="E1Z5T0"/>
<dbReference type="Proteomes" id="UP000008141">
    <property type="component" value="Unassembled WGS sequence"/>
</dbReference>
<dbReference type="PANTHER" id="PTHR37952:SF2">
    <property type="entry name" value="PROTEIN CREA"/>
    <property type="match status" value="1"/>
</dbReference>
<dbReference type="RefSeq" id="XP_005850628.1">
    <property type="nucleotide sequence ID" value="XM_005850566.1"/>
</dbReference>
<evidence type="ECO:0000313" key="1">
    <source>
        <dbReference type="EMBL" id="EFN58526.1"/>
    </source>
</evidence>
<dbReference type="KEGG" id="cvr:CHLNCDRAFT_140611"/>
<protein>
    <recommendedName>
        <fullName evidence="3">CreA protein</fullName>
    </recommendedName>
</protein>
<dbReference type="Pfam" id="PF05981">
    <property type="entry name" value="CreA"/>
    <property type="match status" value="1"/>
</dbReference>
<keyword evidence="2" id="KW-1185">Reference proteome</keyword>
<dbReference type="EMBL" id="GL433837">
    <property type="protein sequence ID" value="EFN58526.1"/>
    <property type="molecule type" value="Genomic_DNA"/>
</dbReference>
<dbReference type="InterPro" id="IPR010292">
    <property type="entry name" value="Uncharacterised_CreA"/>
</dbReference>